<name>A0ABY4YHU6_9MICO</name>
<organism evidence="2 3">
    <name type="scientific">Ornithinimicrobium cryptoxanthini</name>
    <dbReference type="NCBI Taxonomy" id="2934161"/>
    <lineage>
        <taxon>Bacteria</taxon>
        <taxon>Bacillati</taxon>
        <taxon>Actinomycetota</taxon>
        <taxon>Actinomycetes</taxon>
        <taxon>Micrococcales</taxon>
        <taxon>Ornithinimicrobiaceae</taxon>
        <taxon>Ornithinimicrobium</taxon>
    </lineage>
</organism>
<dbReference type="RefSeq" id="WP_252621024.1">
    <property type="nucleotide sequence ID" value="NZ_CP099490.1"/>
</dbReference>
<evidence type="ECO:0000256" key="1">
    <source>
        <dbReference type="SAM" id="Phobius"/>
    </source>
</evidence>
<protein>
    <recommendedName>
        <fullName evidence="4">Twin-arginine translocation signal domain-containing protein</fullName>
    </recommendedName>
</protein>
<accession>A0ABY4YHU6</accession>
<dbReference type="PROSITE" id="PS51318">
    <property type="entry name" value="TAT"/>
    <property type="match status" value="1"/>
</dbReference>
<reference evidence="2" key="1">
    <citation type="submission" date="2022-06" db="EMBL/GenBank/DDBJ databases">
        <title>Ornithinimicrobium JY.X270.</title>
        <authorList>
            <person name="Huang Y."/>
        </authorList>
    </citation>
    <scope>NUCLEOTIDE SEQUENCE</scope>
    <source>
        <strain evidence="2">JY.X270</strain>
    </source>
</reference>
<proteinExistence type="predicted"/>
<dbReference type="Proteomes" id="UP001056535">
    <property type="component" value="Chromosome"/>
</dbReference>
<evidence type="ECO:0000313" key="2">
    <source>
        <dbReference type="EMBL" id="USQ76329.1"/>
    </source>
</evidence>
<feature type="transmembrane region" description="Helical" evidence="1">
    <location>
        <begin position="40"/>
        <end position="60"/>
    </location>
</feature>
<evidence type="ECO:0008006" key="4">
    <source>
        <dbReference type="Google" id="ProtNLM"/>
    </source>
</evidence>
<keyword evidence="1" id="KW-0472">Membrane</keyword>
<keyword evidence="1" id="KW-0812">Transmembrane</keyword>
<dbReference type="InterPro" id="IPR006311">
    <property type="entry name" value="TAT_signal"/>
</dbReference>
<dbReference type="EMBL" id="CP099490">
    <property type="protein sequence ID" value="USQ76329.1"/>
    <property type="molecule type" value="Genomic_DNA"/>
</dbReference>
<sequence>MTDTSATTTGAATGVTFADLPVTDAGHLRKRLRPRPSRRTFMGSVLGAGAAVGLGSLFLVNRAADSAQAAYWQDWTSTNTGPCDPVTGYARGHTESGIMCGPSPMCTSRSCCWKYRNGAGNLVGWHKNAPGSTGYYTHRPDDCWNGTYDSWHWKFSDGNTYRCSDGWTCSASGACSKSICPWAI</sequence>
<gene>
    <name evidence="2" type="ORF">NF557_17360</name>
</gene>
<keyword evidence="1" id="KW-1133">Transmembrane helix</keyword>
<evidence type="ECO:0000313" key="3">
    <source>
        <dbReference type="Proteomes" id="UP001056535"/>
    </source>
</evidence>
<keyword evidence="3" id="KW-1185">Reference proteome</keyword>